<reference evidence="1" key="1">
    <citation type="submission" date="2018-05" db="EMBL/GenBank/DDBJ databases">
        <authorList>
            <person name="Lanie J.A."/>
            <person name="Ng W.-L."/>
            <person name="Kazmierczak K.M."/>
            <person name="Andrzejewski T.M."/>
            <person name="Davidsen T.M."/>
            <person name="Wayne K.J."/>
            <person name="Tettelin H."/>
            <person name="Glass J.I."/>
            <person name="Rusch D."/>
            <person name="Podicherti R."/>
            <person name="Tsui H.-C.T."/>
            <person name="Winkler M.E."/>
        </authorList>
    </citation>
    <scope>NUCLEOTIDE SEQUENCE</scope>
</reference>
<evidence type="ECO:0008006" key="2">
    <source>
        <dbReference type="Google" id="ProtNLM"/>
    </source>
</evidence>
<name>A0A382PL00_9ZZZZ</name>
<accession>A0A382PL00</accession>
<evidence type="ECO:0000313" key="1">
    <source>
        <dbReference type="EMBL" id="SVC73517.1"/>
    </source>
</evidence>
<dbReference type="CDD" id="cd00448">
    <property type="entry name" value="YjgF_YER057c_UK114_family"/>
    <property type="match status" value="1"/>
</dbReference>
<dbReference type="InterPro" id="IPR035959">
    <property type="entry name" value="RutC-like_sf"/>
</dbReference>
<dbReference type="PANTHER" id="PTHR43857">
    <property type="entry name" value="BLR7761 PROTEIN"/>
    <property type="match status" value="1"/>
</dbReference>
<dbReference type="AlphaFoldDB" id="A0A382PL00"/>
<sequence length="130" mass="14510">MRRVTSNQVPEPLLETWSNCKVHGDFFQIAGMVSGYENDEIAGGDDVYEQARLTFIKIKNLVEEAGAVMDDIIKVTIFVTDISRREEVWKARREFFTGDFPCSTLVEVAALARPGLVVEIEAHGFIGASK</sequence>
<dbReference type="PANTHER" id="PTHR43857:SF1">
    <property type="entry name" value="YJGH FAMILY PROTEIN"/>
    <property type="match status" value="1"/>
</dbReference>
<dbReference type="SUPFAM" id="SSF55298">
    <property type="entry name" value="YjgF-like"/>
    <property type="match status" value="1"/>
</dbReference>
<dbReference type="InterPro" id="IPR006175">
    <property type="entry name" value="YjgF/YER057c/UK114"/>
</dbReference>
<dbReference type="Gene3D" id="3.30.1330.40">
    <property type="entry name" value="RutC-like"/>
    <property type="match status" value="1"/>
</dbReference>
<dbReference type="Pfam" id="PF01042">
    <property type="entry name" value="Ribonuc_L-PSP"/>
    <property type="match status" value="1"/>
</dbReference>
<protein>
    <recommendedName>
        <fullName evidence="2">Enamine deaminase RidA</fullName>
    </recommendedName>
</protein>
<organism evidence="1">
    <name type="scientific">marine metagenome</name>
    <dbReference type="NCBI Taxonomy" id="408172"/>
    <lineage>
        <taxon>unclassified sequences</taxon>
        <taxon>metagenomes</taxon>
        <taxon>ecological metagenomes</taxon>
    </lineage>
</organism>
<proteinExistence type="predicted"/>
<dbReference type="EMBL" id="UINC01107841">
    <property type="protein sequence ID" value="SVC73517.1"/>
    <property type="molecule type" value="Genomic_DNA"/>
</dbReference>
<gene>
    <name evidence="1" type="ORF">METZ01_LOCUS326371</name>
</gene>